<dbReference type="InParanoid" id="A0A0G4FPR2"/>
<dbReference type="AlphaFoldDB" id="A0A0G4FPR2"/>
<dbReference type="OrthoDB" id="361871at2759"/>
<proteinExistence type="predicted"/>
<accession>A0A0G4FPR2</accession>
<dbReference type="Proteomes" id="UP000041254">
    <property type="component" value="Unassembled WGS sequence"/>
</dbReference>
<reference evidence="1 2" key="1">
    <citation type="submission" date="2014-11" db="EMBL/GenBank/DDBJ databases">
        <authorList>
            <person name="Zhu J."/>
            <person name="Qi W."/>
            <person name="Song R."/>
        </authorList>
    </citation>
    <scope>NUCLEOTIDE SEQUENCE [LARGE SCALE GENOMIC DNA]</scope>
</reference>
<sequence length="275" mass="29991">MAAREKCEGALTCDIVVRDEAFGISGASWCPTRFTRLAIVYECTNGDITRFYPAKDLRARKLVPADKSSSLLHYNPLIHSIPATDQVMPDTKGEYLRLPDIFTPCTERDTIPTKAPIHTCDDNPLCRFFIFNANNATLCKGTSLDGSEHRDKAETHIKGTAVIDGIDDFDGRLNHQGICEDEDIISDMPNVFDFNTAASICRANADCASFTLSSSVGLKKQSGFANHLWLCKAPLHPVPHSGWIAAGKLHQGLVGQGPRPYLANGFADGPVSLRA</sequence>
<gene>
    <name evidence="1" type="ORF">Vbra_728</name>
</gene>
<dbReference type="VEuPathDB" id="CryptoDB:Vbra_728"/>
<evidence type="ECO:0000313" key="2">
    <source>
        <dbReference type="Proteomes" id="UP000041254"/>
    </source>
</evidence>
<name>A0A0G4FPR2_VITBC</name>
<evidence type="ECO:0000313" key="1">
    <source>
        <dbReference type="EMBL" id="CEM16419.1"/>
    </source>
</evidence>
<protein>
    <recommendedName>
        <fullName evidence="3">SUEL-type lectin domain-containing protein</fullName>
    </recommendedName>
</protein>
<organism evidence="1 2">
    <name type="scientific">Vitrella brassicaformis (strain CCMP3155)</name>
    <dbReference type="NCBI Taxonomy" id="1169540"/>
    <lineage>
        <taxon>Eukaryota</taxon>
        <taxon>Sar</taxon>
        <taxon>Alveolata</taxon>
        <taxon>Colpodellida</taxon>
        <taxon>Vitrellaceae</taxon>
        <taxon>Vitrella</taxon>
    </lineage>
</organism>
<dbReference type="PhylomeDB" id="A0A0G4FPR2"/>
<evidence type="ECO:0008006" key="3">
    <source>
        <dbReference type="Google" id="ProtNLM"/>
    </source>
</evidence>
<dbReference type="EMBL" id="CDMY01000477">
    <property type="protein sequence ID" value="CEM16419.1"/>
    <property type="molecule type" value="Genomic_DNA"/>
</dbReference>
<keyword evidence="2" id="KW-1185">Reference proteome</keyword>